<protein>
    <submittedName>
        <fullName evidence="2">Uncharacterized protein</fullName>
    </submittedName>
</protein>
<evidence type="ECO:0000313" key="2">
    <source>
        <dbReference type="EMBL" id="KAF6214110.1"/>
    </source>
</evidence>
<reference evidence="2" key="1">
    <citation type="journal article" date="2021" name="Mol. Ecol. Resour.">
        <title>Apolygus lucorum genome provides insights into omnivorousness and mesophyll feeding.</title>
        <authorList>
            <person name="Liu Y."/>
            <person name="Liu H."/>
            <person name="Wang H."/>
            <person name="Huang T."/>
            <person name="Liu B."/>
            <person name="Yang B."/>
            <person name="Yin L."/>
            <person name="Li B."/>
            <person name="Zhang Y."/>
            <person name="Zhang S."/>
            <person name="Jiang F."/>
            <person name="Zhang X."/>
            <person name="Ren Y."/>
            <person name="Wang B."/>
            <person name="Wang S."/>
            <person name="Lu Y."/>
            <person name="Wu K."/>
            <person name="Fan W."/>
            <person name="Wang G."/>
        </authorList>
    </citation>
    <scope>NUCLEOTIDE SEQUENCE</scope>
    <source>
        <strain evidence="2">12Hb</strain>
    </source>
</reference>
<feature type="region of interest" description="Disordered" evidence="1">
    <location>
        <begin position="770"/>
        <end position="820"/>
    </location>
</feature>
<feature type="non-terminal residue" evidence="2">
    <location>
        <position position="820"/>
    </location>
</feature>
<name>A0A8S9XYJ8_APOLU</name>
<feature type="compositionally biased region" description="Polar residues" evidence="1">
    <location>
        <begin position="808"/>
        <end position="820"/>
    </location>
</feature>
<feature type="compositionally biased region" description="Basic residues" evidence="1">
    <location>
        <begin position="770"/>
        <end position="786"/>
    </location>
</feature>
<dbReference type="AlphaFoldDB" id="A0A8S9XYJ8"/>
<proteinExistence type="predicted"/>
<dbReference type="EMBL" id="WIXP02000003">
    <property type="protein sequence ID" value="KAF6214110.1"/>
    <property type="molecule type" value="Genomic_DNA"/>
</dbReference>
<dbReference type="Gene3D" id="3.40.50.300">
    <property type="entry name" value="P-loop containing nucleotide triphosphate hydrolases"/>
    <property type="match status" value="1"/>
</dbReference>
<sequence length="820" mass="94283">MQARKYVVQLTCTFQVKDFDRCNIYPTFDERSFACESSHLISLHRVLPTYPPSEFGSSKESINADACRSFEDKVRNWDESNDVIEDLIQKRGKFRYEHLQVINGSMYGKISFFEKSRDMNMKDFLASKNIAVRTSFRFETVVQSLMERPLHRCCNPLPLYSPNAPLVPVVLPVVPIKKDLYDLKKFQVYQEDVELHEDLWTTFSSNILFTGICEFRKKCVPVRFVAPDGKIVLGTVLSPDVTYNERCLMGKPLDYELRKYLKSQSFFSQPHDFSNYIDFQTNGDFEMPPSTDDEGSVSSDVVLGIFDYDFDEALDEFTQRAQIQEAQLGCDILISTPANWLKLSGELGCFDYSNLEHIVFDSFEKLHKGYLPELTTIFEDLRLKNHVQAIFLSNVWGSFLVDFVNSLGETTQCIIDILQACFCYMVVPTVVIVPENWEESLSHIIINDKSNLRLLLCRDHNEVAAIKSRVDHLNGVLFVHENEDINSVTEKIELWKSSENSFLVSSDILFNKLDFVQNVNVLVSWKLNPCSRTTLIERFMSIREHPARERRNVAIYIFCSHDNLEELVFIRRVLENVKRPVILGGDLDECIASTFKERETFKTGNHCSSDIVDIFLSKLVPVDFKTSWEFETKSFLSNYFELVTTHANLDLHNLLAGAVDLVIDRSLVVDTILWCKVEGTEDAKYVTERSLKDVVLASKLVKNNPEHLSVLSKLAVDCEKQPFDEIISGRILRIDFQFSTHLGSSSIPHHLETSILEILESYLNSFRTRNMPRGRRHRSSSSRSRPRSISWSRSRSRTPRSVKKKNIGSPTTALTTSIRT</sequence>
<feature type="compositionally biased region" description="Basic residues" evidence="1">
    <location>
        <begin position="794"/>
        <end position="806"/>
    </location>
</feature>
<dbReference type="OrthoDB" id="249932at2759"/>
<dbReference type="Proteomes" id="UP000466442">
    <property type="component" value="Unassembled WGS sequence"/>
</dbReference>
<dbReference type="InterPro" id="IPR027417">
    <property type="entry name" value="P-loop_NTPase"/>
</dbReference>
<evidence type="ECO:0000256" key="1">
    <source>
        <dbReference type="SAM" id="MobiDB-lite"/>
    </source>
</evidence>
<comment type="caution">
    <text evidence="2">The sequence shown here is derived from an EMBL/GenBank/DDBJ whole genome shotgun (WGS) entry which is preliminary data.</text>
</comment>
<organism evidence="2 3">
    <name type="scientific">Apolygus lucorum</name>
    <name type="common">Small green plant bug</name>
    <name type="synonym">Lygocoris lucorum</name>
    <dbReference type="NCBI Taxonomy" id="248454"/>
    <lineage>
        <taxon>Eukaryota</taxon>
        <taxon>Metazoa</taxon>
        <taxon>Ecdysozoa</taxon>
        <taxon>Arthropoda</taxon>
        <taxon>Hexapoda</taxon>
        <taxon>Insecta</taxon>
        <taxon>Pterygota</taxon>
        <taxon>Neoptera</taxon>
        <taxon>Paraneoptera</taxon>
        <taxon>Hemiptera</taxon>
        <taxon>Heteroptera</taxon>
        <taxon>Panheteroptera</taxon>
        <taxon>Cimicomorpha</taxon>
        <taxon>Miridae</taxon>
        <taxon>Mirini</taxon>
        <taxon>Apolygus</taxon>
    </lineage>
</organism>
<accession>A0A8S9XYJ8</accession>
<gene>
    <name evidence="2" type="ORF">GE061_011841</name>
</gene>
<evidence type="ECO:0000313" key="3">
    <source>
        <dbReference type="Proteomes" id="UP000466442"/>
    </source>
</evidence>
<keyword evidence="3" id="KW-1185">Reference proteome</keyword>